<evidence type="ECO:0000313" key="1">
    <source>
        <dbReference type="EMBL" id="KAK8892154.1"/>
    </source>
</evidence>
<sequence>MKRRLSREDSKDELSIQNIDFFEIFNEIQPLIKNKKEAEELFYKILNHENYSTNTQSYEVISNYIKKKLKSSNSPLDSNTAIFHNYIKLFKQTSSPSTYQQFLFFIQLYSIGRISHTTFVNLILNLLSSDPELKQLGSLPDLPHIKLLPSFMSTFNNPSLSQVGIWKGNLIEDYCSEVIVGLTSYAANCPVDDKNNLNLGKVALKCLQCLGMGLINIDIAKFWLSKYFPQEYFAKLDKIPDYSLIIPSQRPHEMIGCTSDDNINDNKQTAAQMYIQNEIQKCSMLSLYPVATEVYEKKLQLISRIFDKICYRETIEPFELAPFFGERKSPGIINRIEKATAANEINILAQKFDEIKEELTYYLNQYLSNTIKSFNSNIFLKESDNPNYKKVQETTIYANYRYIYNAYLRHLNFCRVYEIPGTRKITFGSIHRASVAVAFVHKFIKIYFSQERYKMLLRALSGLMPLFDFKNNTNIPKDQNKIKIIKGNRSLSSYQIAVLAYLSEIARTLGAKKDVDKIQIKFQSFPENEYINSIPYFDENQNNENIFIKKLMLIPLSYKKKIKSDFLSSISENESNPNYSLYEERAFAYKIQSIDMVLTLLVQQLYRSAKKEEFSLLNSASLFKRKRIVPVVRERAFDNDDASIVISSISTLFSF</sequence>
<reference evidence="1 2" key="1">
    <citation type="submission" date="2024-04" db="EMBL/GenBank/DDBJ databases">
        <title>Tritrichomonas musculus Genome.</title>
        <authorList>
            <person name="Alves-Ferreira E."/>
            <person name="Grigg M."/>
            <person name="Lorenzi H."/>
            <person name="Galac M."/>
        </authorList>
    </citation>
    <scope>NUCLEOTIDE SEQUENCE [LARGE SCALE GENOMIC DNA]</scope>
    <source>
        <strain evidence="1 2">EAF2021</strain>
    </source>
</reference>
<evidence type="ECO:0000313" key="2">
    <source>
        <dbReference type="Proteomes" id="UP001470230"/>
    </source>
</evidence>
<organism evidence="1 2">
    <name type="scientific">Tritrichomonas musculus</name>
    <dbReference type="NCBI Taxonomy" id="1915356"/>
    <lineage>
        <taxon>Eukaryota</taxon>
        <taxon>Metamonada</taxon>
        <taxon>Parabasalia</taxon>
        <taxon>Tritrichomonadida</taxon>
        <taxon>Tritrichomonadidae</taxon>
        <taxon>Tritrichomonas</taxon>
    </lineage>
</organism>
<proteinExistence type="predicted"/>
<keyword evidence="2" id="KW-1185">Reference proteome</keyword>
<protein>
    <submittedName>
        <fullName evidence="1">Uncharacterized protein</fullName>
    </submittedName>
</protein>
<accession>A0ABR2KLZ1</accession>
<dbReference type="EMBL" id="JAPFFF010000004">
    <property type="protein sequence ID" value="KAK8892154.1"/>
    <property type="molecule type" value="Genomic_DNA"/>
</dbReference>
<comment type="caution">
    <text evidence="1">The sequence shown here is derived from an EMBL/GenBank/DDBJ whole genome shotgun (WGS) entry which is preliminary data.</text>
</comment>
<gene>
    <name evidence="1" type="ORF">M9Y10_029377</name>
</gene>
<name>A0ABR2KLZ1_9EUKA</name>
<dbReference type="Proteomes" id="UP001470230">
    <property type="component" value="Unassembled WGS sequence"/>
</dbReference>